<dbReference type="Pfam" id="PF09588">
    <property type="entry name" value="YqaJ"/>
    <property type="match status" value="1"/>
</dbReference>
<keyword evidence="4" id="KW-1185">Reference proteome</keyword>
<dbReference type="GO" id="GO:0004527">
    <property type="term" value="F:exonuclease activity"/>
    <property type="evidence" value="ECO:0007669"/>
    <property type="project" value="UniProtKB-KW"/>
</dbReference>
<keyword evidence="3" id="KW-0269">Exonuclease</keyword>
<keyword evidence="3" id="KW-0378">Hydrolase</keyword>
<keyword evidence="3" id="KW-0540">Nuclease</keyword>
<evidence type="ECO:0000313" key="4">
    <source>
        <dbReference type="Proteomes" id="UP000250535"/>
    </source>
</evidence>
<dbReference type="InterPro" id="IPR011335">
    <property type="entry name" value="Restrct_endonuc-II-like"/>
</dbReference>
<dbReference type="Gene3D" id="3.90.320.10">
    <property type="match status" value="1"/>
</dbReference>
<protein>
    <submittedName>
        <fullName evidence="3">Exonuclease</fullName>
    </submittedName>
</protein>
<proteinExistence type="predicted"/>
<evidence type="ECO:0000259" key="2">
    <source>
        <dbReference type="Pfam" id="PF09588"/>
    </source>
</evidence>
<dbReference type="KEGG" id="vg:54993272"/>
<dbReference type="InterPro" id="IPR011604">
    <property type="entry name" value="PDDEXK-like_dom_sf"/>
</dbReference>
<dbReference type="SUPFAM" id="SSF52980">
    <property type="entry name" value="Restriction endonuclease-like"/>
    <property type="match status" value="1"/>
</dbReference>
<evidence type="ECO:0000256" key="1">
    <source>
        <dbReference type="SAM" id="MobiDB-lite"/>
    </source>
</evidence>
<dbReference type="Proteomes" id="UP000250535">
    <property type="component" value="Segment"/>
</dbReference>
<sequence>MTPSTLTTAAPIPGPAYDREKPETRQAWWDFRLGGVTATDIRDCRQGSKRRRIITEKVTGETGDEPQVKAWRHGTLREPQIADWIQRTYGIMPTGATYASGENSRYIASPDGVMIDPFTGRYEPGTEDSIISEIKTGVDDLTPGPIDAARVLIELDPRSTFNKRGYYRQVQWQMKVMNAARALFVWERHNGEMDPETGTFTPAGPPEAVWIERDEEFIAGLVEEAEALIAEIDAARLQFALDGLPPVSANMPAEHAILVADLLRARDAEAVAKAAKEKAWAALNDIYMGEDKPDVSIDGGFAKITVSTSTGTKPQVDEEAMKRKAPTLVAKYEALRKRHTRQVPTAKQTLTVTRSKNV</sequence>
<reference evidence="3 4" key="1">
    <citation type="submission" date="2018-04" db="EMBL/GenBank/DDBJ databases">
        <authorList>
            <person name="Harrington T."/>
            <person name="Washburn E."/>
            <person name="Bricker J."/>
            <person name="McKinney A."/>
            <person name="Betsko A.J."/>
            <person name="Garlena R.A."/>
            <person name="Russell D.A."/>
            <person name="Pope W.A."/>
            <person name="Jacobs-Sera D."/>
            <person name="Hatfull G.F."/>
        </authorList>
    </citation>
    <scope>NUCLEOTIDE SEQUENCE [LARGE SCALE GENOMIC DNA]</scope>
</reference>
<dbReference type="GeneID" id="54993272"/>
<dbReference type="InterPro" id="IPR019080">
    <property type="entry name" value="YqaJ_viral_recombinase"/>
</dbReference>
<gene>
    <name evidence="3" type="primary">45</name>
    <name evidence="3" type="ORF">SEA_MEMENTOMORI_45</name>
</gene>
<accession>A0A2Z4Q6A3</accession>
<dbReference type="RefSeq" id="YP_009802717.1">
    <property type="nucleotide sequence ID" value="NC_047987.1"/>
</dbReference>
<organism evidence="3 4">
    <name type="scientific">Microbacterium phage MementoMori</name>
    <dbReference type="NCBI Taxonomy" id="2201436"/>
    <lineage>
        <taxon>Viruses</taxon>
        <taxon>Duplodnaviria</taxon>
        <taxon>Heunggongvirae</taxon>
        <taxon>Uroviricota</taxon>
        <taxon>Caudoviricetes</taxon>
        <taxon>Kutznervirinae</taxon>
        <taxon>Mementomorivirus</taxon>
        <taxon>Mementomorivirus mementomori</taxon>
    </lineage>
</organism>
<evidence type="ECO:0000313" key="3">
    <source>
        <dbReference type="EMBL" id="AWY05299.1"/>
    </source>
</evidence>
<dbReference type="EMBL" id="MH271303">
    <property type="protein sequence ID" value="AWY05299.1"/>
    <property type="molecule type" value="Genomic_DNA"/>
</dbReference>
<feature type="domain" description="YqaJ viral recombinase" evidence="2">
    <location>
        <begin position="28"/>
        <end position="177"/>
    </location>
</feature>
<feature type="region of interest" description="Disordered" evidence="1">
    <location>
        <begin position="1"/>
        <end position="21"/>
    </location>
</feature>
<name>A0A2Z4Q6A3_9CAUD</name>